<protein>
    <recommendedName>
        <fullName evidence="3">Carbohydrate kinase PfkB domain-containing protein</fullName>
    </recommendedName>
</protein>
<accession>A0A1G1TL90</accession>
<dbReference type="InterPro" id="IPR029056">
    <property type="entry name" value="Ribokinase-like"/>
</dbReference>
<reference evidence="1 2" key="1">
    <citation type="submission" date="2016-08" db="EMBL/GenBank/DDBJ databases">
        <title>Hymenobacter coccineus sp. nov., Hymenobacter lapidarius sp. nov. and Hymenobacter glacialis sp. nov., isolated from Antarctic soil.</title>
        <authorList>
            <person name="Sedlacek I."/>
            <person name="Kralova S."/>
            <person name="Kyrova K."/>
            <person name="Maslanova I."/>
            <person name="Stankova E."/>
            <person name="Vrbovska V."/>
            <person name="Nemec M."/>
            <person name="Bartak M."/>
            <person name="Svec P."/>
            <person name="Busse H.-J."/>
            <person name="Pantucek R."/>
        </authorList>
    </citation>
    <scope>NUCLEOTIDE SEQUENCE [LARGE SCALE GENOMIC DNA]</scope>
    <source>
        <strain evidence="1 2">CCM 8649</strain>
    </source>
</reference>
<evidence type="ECO:0008006" key="3">
    <source>
        <dbReference type="Google" id="ProtNLM"/>
    </source>
</evidence>
<dbReference type="EMBL" id="MDZA01000044">
    <property type="protein sequence ID" value="OGX91620.1"/>
    <property type="molecule type" value="Genomic_DNA"/>
</dbReference>
<evidence type="ECO:0000313" key="2">
    <source>
        <dbReference type="Proteomes" id="UP000177506"/>
    </source>
</evidence>
<dbReference type="Proteomes" id="UP000177506">
    <property type="component" value="Unassembled WGS sequence"/>
</dbReference>
<dbReference type="GO" id="GO:0003824">
    <property type="term" value="F:catalytic activity"/>
    <property type="evidence" value="ECO:0007669"/>
    <property type="project" value="UniProtKB-ARBA"/>
</dbReference>
<comment type="caution">
    <text evidence="1">The sequence shown here is derived from an EMBL/GenBank/DDBJ whole genome shotgun (WGS) entry which is preliminary data.</text>
</comment>
<dbReference type="AlphaFoldDB" id="A0A1G1TL90"/>
<gene>
    <name evidence="1" type="ORF">BEN49_04370</name>
</gene>
<proteinExistence type="predicted"/>
<dbReference type="OrthoDB" id="9775849at2"/>
<dbReference type="SUPFAM" id="SSF53613">
    <property type="entry name" value="Ribokinase-like"/>
    <property type="match status" value="1"/>
</dbReference>
<organism evidence="1 2">
    <name type="scientific">Hymenobacter coccineus</name>
    <dbReference type="NCBI Taxonomy" id="1908235"/>
    <lineage>
        <taxon>Bacteria</taxon>
        <taxon>Pseudomonadati</taxon>
        <taxon>Bacteroidota</taxon>
        <taxon>Cytophagia</taxon>
        <taxon>Cytophagales</taxon>
        <taxon>Hymenobacteraceae</taxon>
        <taxon>Hymenobacter</taxon>
    </lineage>
</organism>
<dbReference type="Gene3D" id="3.40.1190.20">
    <property type="match status" value="1"/>
</dbReference>
<name>A0A1G1TL90_9BACT</name>
<evidence type="ECO:0000313" key="1">
    <source>
        <dbReference type="EMBL" id="OGX91620.1"/>
    </source>
</evidence>
<keyword evidence="2" id="KW-1185">Reference proteome</keyword>
<sequence>MRVVLNPAPAQPLPASLGADLYALTPNQTEAETLTGVRVTDAATATRAAARLHAAGFGRGVLTLSAQGA</sequence>